<feature type="domain" description="FlgD Tudor-like" evidence="7">
    <location>
        <begin position="88"/>
        <end position="223"/>
    </location>
</feature>
<evidence type="ECO:0000256" key="1">
    <source>
        <dbReference type="ARBA" id="ARBA00010577"/>
    </source>
</evidence>
<dbReference type="InterPro" id="IPR005648">
    <property type="entry name" value="FlgD"/>
</dbReference>
<dbReference type="GO" id="GO:0044781">
    <property type="term" value="P:bacterial-type flagellum organization"/>
    <property type="evidence" value="ECO:0007669"/>
    <property type="project" value="UniProtKB-UniRule"/>
</dbReference>
<dbReference type="EMBL" id="LR699120">
    <property type="protein sequence ID" value="VVC77097.1"/>
    <property type="molecule type" value="Genomic_DNA"/>
</dbReference>
<dbReference type="Pfam" id="PF13860">
    <property type="entry name" value="FlgD_ig"/>
    <property type="match status" value="1"/>
</dbReference>
<keyword evidence="3 5" id="KW-1005">Bacterial flagellum biogenesis</keyword>
<reference evidence="8 9" key="1">
    <citation type="submission" date="2019-08" db="EMBL/GenBank/DDBJ databases">
        <authorList>
            <person name="Guy L."/>
        </authorList>
    </citation>
    <scope>NUCLEOTIDE SEQUENCE [LARGE SCALE GENOMIC DNA]</scope>
    <source>
        <strain evidence="8 9">SGT-108</strain>
    </source>
</reference>
<evidence type="ECO:0000259" key="7">
    <source>
        <dbReference type="Pfam" id="PF13861"/>
    </source>
</evidence>
<dbReference type="AlphaFoldDB" id="A0A5E4PL15"/>
<name>A0A5E4PL15_9COXI</name>
<accession>A0A5E4PL15</accession>
<dbReference type="RefSeq" id="WP_148340494.1">
    <property type="nucleotide sequence ID" value="NZ_LR699120.1"/>
</dbReference>
<evidence type="ECO:0000256" key="3">
    <source>
        <dbReference type="ARBA" id="ARBA00022795"/>
    </source>
</evidence>
<dbReference type="InterPro" id="IPR025965">
    <property type="entry name" value="FlgD/Vpr_Ig-like"/>
</dbReference>
<gene>
    <name evidence="8" type="primary">flgD</name>
    <name evidence="8" type="ORF">AQUSIP_24240</name>
</gene>
<feature type="domain" description="FlgD/Vpr Ig-like" evidence="6">
    <location>
        <begin position="115"/>
        <end position="180"/>
    </location>
</feature>
<evidence type="ECO:0000313" key="9">
    <source>
        <dbReference type="Proteomes" id="UP000324194"/>
    </source>
</evidence>
<evidence type="ECO:0000259" key="6">
    <source>
        <dbReference type="Pfam" id="PF13860"/>
    </source>
</evidence>
<dbReference type="InterPro" id="IPR025963">
    <property type="entry name" value="FLgD_Tudor"/>
</dbReference>
<dbReference type="KEGG" id="asip:AQUSIP_24240"/>
<proteinExistence type="inferred from homology"/>
<comment type="function">
    <text evidence="4 5">Required for flagellar hook formation. May act as a scaffolding protein.</text>
</comment>
<evidence type="ECO:0000313" key="8">
    <source>
        <dbReference type="EMBL" id="VVC77097.1"/>
    </source>
</evidence>
<keyword evidence="9" id="KW-1185">Reference proteome</keyword>
<protein>
    <recommendedName>
        <fullName evidence="2 5">Basal-body rod modification protein FlgD</fullName>
    </recommendedName>
</protein>
<evidence type="ECO:0000256" key="5">
    <source>
        <dbReference type="RuleBase" id="RU362076"/>
    </source>
</evidence>
<evidence type="ECO:0000256" key="4">
    <source>
        <dbReference type="ARBA" id="ARBA00024746"/>
    </source>
</evidence>
<organism evidence="8 9">
    <name type="scientific">Aquicella siphonis</name>
    <dbReference type="NCBI Taxonomy" id="254247"/>
    <lineage>
        <taxon>Bacteria</taxon>
        <taxon>Pseudomonadati</taxon>
        <taxon>Pseudomonadota</taxon>
        <taxon>Gammaproteobacteria</taxon>
        <taxon>Legionellales</taxon>
        <taxon>Coxiellaceae</taxon>
        <taxon>Aquicella</taxon>
    </lineage>
</organism>
<dbReference type="Pfam" id="PF03963">
    <property type="entry name" value="FlgD"/>
    <property type="match status" value="1"/>
</dbReference>
<dbReference type="OrthoDB" id="9785233at2"/>
<sequence>MTIIKDSLSSDGMGYDLNGMKSEAQGGKKELSKDDFMTIFLTQMRMQSPLKPYDSAQMLQQMSMLTSLTATEELQKTIQSLGMSISKSQVMSASQLIGKKVQIPSGVSPLVTGEGLSGSVILPGEVSDVTITIKDKDGKVVKTINKGSSGSGVLDFDWDGKDADGNDLKPDFYKISAIATMDGKKIDVPTAGTFKVGSVAMNPTNGAVILNVDGLGGVDMGEIIKIL</sequence>
<dbReference type="Proteomes" id="UP000324194">
    <property type="component" value="Chromosome 2"/>
</dbReference>
<dbReference type="Gene3D" id="2.30.30.910">
    <property type="match status" value="1"/>
</dbReference>
<dbReference type="Pfam" id="PF13861">
    <property type="entry name" value="FLgD_tudor"/>
    <property type="match status" value="1"/>
</dbReference>
<comment type="similarity">
    <text evidence="1 5">Belongs to the FlgD family.</text>
</comment>
<evidence type="ECO:0000256" key="2">
    <source>
        <dbReference type="ARBA" id="ARBA00016013"/>
    </source>
</evidence>
<dbReference type="Gene3D" id="2.60.40.4070">
    <property type="match status" value="1"/>
</dbReference>